<proteinExistence type="predicted"/>
<comment type="caution">
    <text evidence="3">The sequence shown here is derived from an EMBL/GenBank/DDBJ whole genome shotgun (WGS) entry which is preliminary data.</text>
</comment>
<dbReference type="RefSeq" id="WP_151249150.1">
    <property type="nucleotide sequence ID" value="NZ_JADMLJ010000019.1"/>
</dbReference>
<dbReference type="EMBL" id="JANJHC010000005">
    <property type="protein sequence ID" value="MDA5622605.1"/>
    <property type="molecule type" value="Genomic_DNA"/>
</dbReference>
<dbReference type="PROSITE" id="PS51459">
    <property type="entry name" value="FIDO"/>
    <property type="match status" value="1"/>
</dbReference>
<feature type="domain" description="Fido" evidence="2">
    <location>
        <begin position="73"/>
        <end position="209"/>
    </location>
</feature>
<evidence type="ECO:0000259" key="2">
    <source>
        <dbReference type="PROSITE" id="PS51459"/>
    </source>
</evidence>
<sequence>MTKEELLFTTKRMHSELVYNMTKLEGNPFTYPEVKTLLDGITVGGRKLTDQEQVLRVSRAWEELRNQVAHNMFTVTKANFIHFNTIVAEGEALSVGDFRNGQVYIAGVEHYTPPAHDTLDEHFKWVMERFKNESDIYTKAFRLFLDCARIQFFYDGNKRTAQLMMNGYLMSNGLPPVSIPAKSKRQYDAKMTKFYETGDEKPMLEFLTKLSQSKRFSI</sequence>
<dbReference type="Pfam" id="PF02661">
    <property type="entry name" value="Fic"/>
    <property type="match status" value="1"/>
</dbReference>
<dbReference type="SUPFAM" id="SSF140931">
    <property type="entry name" value="Fic-like"/>
    <property type="match status" value="1"/>
</dbReference>
<dbReference type="AlphaFoldDB" id="A0A9X3UP45"/>
<dbReference type="PANTHER" id="PTHR13504">
    <property type="entry name" value="FIDO DOMAIN-CONTAINING PROTEIN DDB_G0283145"/>
    <property type="match status" value="1"/>
</dbReference>
<evidence type="ECO:0000313" key="3">
    <source>
        <dbReference type="EMBL" id="MDA5622605.1"/>
    </source>
</evidence>
<evidence type="ECO:0000313" key="4">
    <source>
        <dbReference type="Proteomes" id="UP001145481"/>
    </source>
</evidence>
<dbReference type="InterPro" id="IPR003812">
    <property type="entry name" value="Fido"/>
</dbReference>
<dbReference type="InterPro" id="IPR036597">
    <property type="entry name" value="Fido-like_dom_sf"/>
</dbReference>
<evidence type="ECO:0000256" key="1">
    <source>
        <dbReference type="PIRSR" id="PIRSR640198-3"/>
    </source>
</evidence>
<dbReference type="Proteomes" id="UP001145481">
    <property type="component" value="Unassembled WGS sequence"/>
</dbReference>
<accession>A0A9X3UP45</accession>
<reference evidence="3" key="1">
    <citation type="submission" date="2022-07" db="EMBL/GenBank/DDBJ databases">
        <title>Genome-based characterization of novel serogroup A variants of Pasteurella multocida.</title>
        <authorList>
            <person name="Prajapati A."/>
            <person name="Yogisharadhya R."/>
            <person name="Mohanty N."/>
            <person name="Chanda M."/>
            <person name="Mendem S.K."/>
            <person name="Siddaramappa S."/>
            <person name="Shivachandra S.B."/>
        </authorList>
    </citation>
    <scope>NUCLEOTIDE SEQUENCE</scope>
    <source>
        <strain evidence="3">NIVEDIPm19</strain>
    </source>
</reference>
<feature type="site" description="Important for autoinhibition of adenylyltransferase activity" evidence="1">
    <location>
        <position position="25"/>
    </location>
</feature>
<dbReference type="InterPro" id="IPR040198">
    <property type="entry name" value="Fido_containing"/>
</dbReference>
<dbReference type="PANTHER" id="PTHR13504:SF38">
    <property type="entry name" value="FIDO DOMAIN-CONTAINING PROTEIN"/>
    <property type="match status" value="1"/>
</dbReference>
<name>A0A9X3UP45_PASMD</name>
<protein>
    <submittedName>
        <fullName evidence="3">Fic family protein</fullName>
    </submittedName>
</protein>
<organism evidence="3 4">
    <name type="scientific">Pasteurella multocida</name>
    <dbReference type="NCBI Taxonomy" id="747"/>
    <lineage>
        <taxon>Bacteria</taxon>
        <taxon>Pseudomonadati</taxon>
        <taxon>Pseudomonadota</taxon>
        <taxon>Gammaproteobacteria</taxon>
        <taxon>Pasteurellales</taxon>
        <taxon>Pasteurellaceae</taxon>
        <taxon>Pasteurella</taxon>
    </lineage>
</organism>
<gene>
    <name evidence="3" type="ORF">NM948_03445</name>
</gene>
<dbReference type="Gene3D" id="1.10.3290.10">
    <property type="entry name" value="Fido-like domain"/>
    <property type="match status" value="1"/>
</dbReference>